<dbReference type="AlphaFoldDB" id="A0AA49PZJ8"/>
<dbReference type="EMBL" id="CP120682">
    <property type="protein sequence ID" value="WKN40204.1"/>
    <property type="molecule type" value="Genomic_DNA"/>
</dbReference>
<accession>A0AA49PZJ8</accession>
<proteinExistence type="predicted"/>
<organism evidence="2">
    <name type="scientific">Roseihalotalea indica</name>
    <dbReference type="NCBI Taxonomy" id="2867963"/>
    <lineage>
        <taxon>Bacteria</taxon>
        <taxon>Pseudomonadati</taxon>
        <taxon>Bacteroidota</taxon>
        <taxon>Cytophagia</taxon>
        <taxon>Cytophagales</taxon>
        <taxon>Catalimonadaceae</taxon>
        <taxon>Roseihalotalea</taxon>
    </lineage>
</organism>
<evidence type="ECO:0008006" key="3">
    <source>
        <dbReference type="Google" id="ProtNLM"/>
    </source>
</evidence>
<reference evidence="2" key="2">
    <citation type="journal article" date="2024" name="Antonie Van Leeuwenhoek">
        <title>Roseihalotalea indica gen. nov., sp. nov., a halophilic Bacteroidetes from mesopelagic Southwest Indian Ocean with higher carbohydrate metabolic potential.</title>
        <authorList>
            <person name="Chen B."/>
            <person name="Zhang M."/>
            <person name="Lin D."/>
            <person name="Ye J."/>
            <person name="Tang K."/>
        </authorList>
    </citation>
    <scope>NUCLEOTIDE SEQUENCE</scope>
    <source>
        <strain evidence="2">TK19036</strain>
    </source>
</reference>
<keyword evidence="1" id="KW-0732">Signal</keyword>
<dbReference type="SUPFAM" id="SSF75005">
    <property type="entry name" value="Arabinanase/levansucrase/invertase"/>
    <property type="match status" value="1"/>
</dbReference>
<dbReference type="InterPro" id="IPR023296">
    <property type="entry name" value="Glyco_hydro_beta-prop_sf"/>
</dbReference>
<evidence type="ECO:0000256" key="1">
    <source>
        <dbReference type="SAM" id="SignalP"/>
    </source>
</evidence>
<feature type="signal peptide" evidence="1">
    <location>
        <begin position="1"/>
        <end position="31"/>
    </location>
</feature>
<reference evidence="2" key="1">
    <citation type="journal article" date="2023" name="Comput. Struct. Biotechnol. J.">
        <title>Discovery of a novel marine Bacteroidetes with a rich repertoire of carbohydrate-active enzymes.</title>
        <authorList>
            <person name="Chen B."/>
            <person name="Liu G."/>
            <person name="Chen Q."/>
            <person name="Wang H."/>
            <person name="Liu L."/>
            <person name="Tang K."/>
        </authorList>
    </citation>
    <scope>NUCLEOTIDE SEQUENCE</scope>
    <source>
        <strain evidence="2">TK19036</strain>
    </source>
</reference>
<evidence type="ECO:0000313" key="2">
    <source>
        <dbReference type="EMBL" id="WKN40204.1"/>
    </source>
</evidence>
<sequence>MIYYRQYLPHYFFRLFLTTVLCLSLSNAVFSQPDPLLMPTIEGNWWVIAGNPDLGELTSEGQQPVDFGIWQAADSSWQVWSCIRNTKAPGKTRLLHRWQAANLTDRDWTPMGIAMQADPKLGEEPGGLQAPYVTRIDGVYHMFYGDWNRICLATSLDGVQFEREIKNGSPALFGDPKETNTRDAMVLQEDETFYLYYTAHPNQIGAVYLRTSPDLESWSESTKVAYGGQAGGDKFWQAECPFVVRHPSGYYYLFRTQSYGRVVDGVTEVPQKTSVYRSKNLSDFGVDDDQYFVGTLEVAAPEIFQYQGQWYIAALLPDLQGLRIAELRWDPLP</sequence>
<name>A0AA49PZJ8_9BACT</name>
<feature type="chain" id="PRO_5041208930" description="Glycosyl hydrolases family 43" evidence="1">
    <location>
        <begin position="32"/>
        <end position="333"/>
    </location>
</feature>
<protein>
    <recommendedName>
        <fullName evidence="3">Glycosyl hydrolases family 43</fullName>
    </recommendedName>
</protein>
<dbReference type="Gene3D" id="2.115.10.20">
    <property type="entry name" value="Glycosyl hydrolase domain, family 43"/>
    <property type="match status" value="2"/>
</dbReference>
<gene>
    <name evidence="2" type="ORF">K4G66_16040</name>
</gene>